<dbReference type="OrthoDB" id="1470350at2759"/>
<keyword evidence="5 7" id="KW-0408">Iron</keyword>
<evidence type="ECO:0000256" key="6">
    <source>
        <dbReference type="ARBA" id="ARBA00023033"/>
    </source>
</evidence>
<dbReference type="Pfam" id="PF00067">
    <property type="entry name" value="p450"/>
    <property type="match status" value="1"/>
</dbReference>
<keyword evidence="3 7" id="KW-0479">Metal-binding</keyword>
<evidence type="ECO:0000256" key="7">
    <source>
        <dbReference type="PIRSR" id="PIRSR602401-1"/>
    </source>
</evidence>
<evidence type="ECO:0000256" key="4">
    <source>
        <dbReference type="ARBA" id="ARBA00023002"/>
    </source>
</evidence>
<feature type="non-terminal residue" evidence="9">
    <location>
        <position position="1"/>
    </location>
</feature>
<evidence type="ECO:0000256" key="5">
    <source>
        <dbReference type="ARBA" id="ARBA00023004"/>
    </source>
</evidence>
<dbReference type="InterPro" id="IPR017972">
    <property type="entry name" value="Cyt_P450_CS"/>
</dbReference>
<dbReference type="PANTHER" id="PTHR24291:SF50">
    <property type="entry name" value="BIFUNCTIONAL ALBAFLAVENONE MONOOXYGENASE_TERPENE SYNTHASE"/>
    <property type="match status" value="1"/>
</dbReference>
<dbReference type="RefSeq" id="XP_002681012.1">
    <property type="nucleotide sequence ID" value="XM_002680966.1"/>
</dbReference>
<name>D2V3W4_NAEGR</name>
<dbReference type="OMA" id="ANIYCET"/>
<dbReference type="eggNOG" id="KOG0158">
    <property type="taxonomic scope" value="Eukaryota"/>
</dbReference>
<dbReference type="AlphaFoldDB" id="D2V3W4"/>
<evidence type="ECO:0000256" key="2">
    <source>
        <dbReference type="ARBA" id="ARBA00022617"/>
    </source>
</evidence>
<reference evidence="9 10" key="1">
    <citation type="journal article" date="2010" name="Cell">
        <title>The genome of Naegleria gruberi illuminates early eukaryotic versatility.</title>
        <authorList>
            <person name="Fritz-Laylin L.K."/>
            <person name="Prochnik S.E."/>
            <person name="Ginger M.L."/>
            <person name="Dacks J.B."/>
            <person name="Carpenter M.L."/>
            <person name="Field M.C."/>
            <person name="Kuo A."/>
            <person name="Paredez A."/>
            <person name="Chapman J."/>
            <person name="Pham J."/>
            <person name="Shu S."/>
            <person name="Neupane R."/>
            <person name="Cipriano M."/>
            <person name="Mancuso J."/>
            <person name="Tu H."/>
            <person name="Salamov A."/>
            <person name="Lindquist E."/>
            <person name="Shapiro H."/>
            <person name="Lucas S."/>
            <person name="Grigoriev I.V."/>
            <person name="Cande W.Z."/>
            <person name="Fulton C."/>
            <person name="Rokhsar D.S."/>
            <person name="Dawson S.C."/>
        </authorList>
    </citation>
    <scope>NUCLEOTIDE SEQUENCE [LARGE SCALE GENOMIC DNA]</scope>
    <source>
        <strain evidence="9 10">NEG-M</strain>
    </source>
</reference>
<evidence type="ECO:0000256" key="8">
    <source>
        <dbReference type="RuleBase" id="RU000461"/>
    </source>
</evidence>
<dbReference type="PROSITE" id="PS00086">
    <property type="entry name" value="CYTOCHROME_P450"/>
    <property type="match status" value="1"/>
</dbReference>
<accession>D2V3W4</accession>
<evidence type="ECO:0000313" key="9">
    <source>
        <dbReference type="EMBL" id="EFC48268.1"/>
    </source>
</evidence>
<dbReference type="InParanoid" id="D2V3W4"/>
<comment type="cofactor">
    <cofactor evidence="7">
        <name>heme</name>
        <dbReference type="ChEBI" id="CHEBI:30413"/>
    </cofactor>
</comment>
<proteinExistence type="inferred from homology"/>
<dbReference type="SUPFAM" id="SSF48264">
    <property type="entry name" value="Cytochrome P450"/>
    <property type="match status" value="1"/>
</dbReference>
<keyword evidence="2 7" id="KW-0349">Heme</keyword>
<organism evidence="10">
    <name type="scientific">Naegleria gruberi</name>
    <name type="common">Amoeba</name>
    <dbReference type="NCBI Taxonomy" id="5762"/>
    <lineage>
        <taxon>Eukaryota</taxon>
        <taxon>Discoba</taxon>
        <taxon>Heterolobosea</taxon>
        <taxon>Tetramitia</taxon>
        <taxon>Eutetramitia</taxon>
        <taxon>Vahlkampfiidae</taxon>
        <taxon>Naegleria</taxon>
    </lineage>
</organism>
<evidence type="ECO:0000256" key="3">
    <source>
        <dbReference type="ARBA" id="ARBA00022723"/>
    </source>
</evidence>
<dbReference type="PRINTS" id="PR00385">
    <property type="entry name" value="P450"/>
</dbReference>
<dbReference type="GO" id="GO:0020037">
    <property type="term" value="F:heme binding"/>
    <property type="evidence" value="ECO:0007669"/>
    <property type="project" value="InterPro"/>
</dbReference>
<dbReference type="Gene3D" id="1.10.630.10">
    <property type="entry name" value="Cytochrome P450"/>
    <property type="match status" value="1"/>
</dbReference>
<dbReference type="GO" id="GO:0004497">
    <property type="term" value="F:monooxygenase activity"/>
    <property type="evidence" value="ECO:0007669"/>
    <property type="project" value="UniProtKB-KW"/>
</dbReference>
<comment type="similarity">
    <text evidence="1 8">Belongs to the cytochrome P450 family.</text>
</comment>
<keyword evidence="10" id="KW-1185">Reference proteome</keyword>
<dbReference type="GO" id="GO:0016705">
    <property type="term" value="F:oxidoreductase activity, acting on paired donors, with incorporation or reduction of molecular oxygen"/>
    <property type="evidence" value="ECO:0007669"/>
    <property type="project" value="InterPro"/>
</dbReference>
<dbReference type="KEGG" id="ngr:NAEGRDRAFT_3330"/>
<gene>
    <name evidence="9" type="ORF">NAEGRDRAFT_3330</name>
</gene>
<dbReference type="InterPro" id="IPR002401">
    <property type="entry name" value="Cyt_P450_E_grp-I"/>
</dbReference>
<sequence length="167" mass="19783">TTATLLKWTFYEISKRPEVQNKMYQEIVEKIGDRPIEYEDFGKMDYVYSTILEVLRFNPPVVWVSRECNKSTTIGKYHIPKGTRVNALIKQAHSNEKNWTRPEEFNPERLFNNPELRDKVQQDMSFIGFSMGNRKCIGYKFALLEAMMLICTFLKSYEFKLENDETI</sequence>
<dbReference type="InterPro" id="IPR050196">
    <property type="entry name" value="Cytochrome_P450_Monoox"/>
</dbReference>
<dbReference type="VEuPathDB" id="AmoebaDB:NAEGRDRAFT_3330"/>
<dbReference type="InterPro" id="IPR036396">
    <property type="entry name" value="Cyt_P450_sf"/>
</dbReference>
<dbReference type="PRINTS" id="PR00463">
    <property type="entry name" value="EP450I"/>
</dbReference>
<protein>
    <submittedName>
        <fullName evidence="9">Predicted protein</fullName>
    </submittedName>
</protein>
<dbReference type="GO" id="GO:0005506">
    <property type="term" value="F:iron ion binding"/>
    <property type="evidence" value="ECO:0007669"/>
    <property type="project" value="InterPro"/>
</dbReference>
<keyword evidence="6 8" id="KW-0503">Monooxygenase</keyword>
<dbReference type="PANTHER" id="PTHR24291">
    <property type="entry name" value="CYTOCHROME P450 FAMILY 4"/>
    <property type="match status" value="1"/>
</dbReference>
<dbReference type="Proteomes" id="UP000006671">
    <property type="component" value="Unassembled WGS sequence"/>
</dbReference>
<feature type="binding site" description="axial binding residue" evidence="7">
    <location>
        <position position="136"/>
    </location>
    <ligand>
        <name>heme</name>
        <dbReference type="ChEBI" id="CHEBI:30413"/>
    </ligand>
    <ligandPart>
        <name>Fe</name>
        <dbReference type="ChEBI" id="CHEBI:18248"/>
    </ligandPart>
</feature>
<dbReference type="EMBL" id="GG738851">
    <property type="protein sequence ID" value="EFC48268.1"/>
    <property type="molecule type" value="Genomic_DNA"/>
</dbReference>
<dbReference type="STRING" id="5762.D2V3W4"/>
<keyword evidence="4 8" id="KW-0560">Oxidoreductase</keyword>
<evidence type="ECO:0000256" key="1">
    <source>
        <dbReference type="ARBA" id="ARBA00010617"/>
    </source>
</evidence>
<dbReference type="GeneID" id="8848354"/>
<feature type="non-terminal residue" evidence="9">
    <location>
        <position position="167"/>
    </location>
</feature>
<dbReference type="InterPro" id="IPR001128">
    <property type="entry name" value="Cyt_P450"/>
</dbReference>
<evidence type="ECO:0000313" key="10">
    <source>
        <dbReference type="Proteomes" id="UP000006671"/>
    </source>
</evidence>